<accession>A0A0G4NRH3</accession>
<name>A0A0G4NRH3_VERLO</name>
<sequence length="85" mass="9624">MSDKYPCKYHNNPNGACFPGIEWVGGADAACDKCLAAGLPRGLNQCRKWEPMSTSLCERSRDNGAIYQEIHAILEPHRQHRQHSW</sequence>
<evidence type="ECO:0000313" key="2">
    <source>
        <dbReference type="Proteomes" id="UP000045706"/>
    </source>
</evidence>
<evidence type="ECO:0000313" key="1">
    <source>
        <dbReference type="EMBL" id="CRK49103.1"/>
    </source>
</evidence>
<organism evidence="1 2">
    <name type="scientific">Verticillium longisporum</name>
    <name type="common">Verticillium dahliae var. longisporum</name>
    <dbReference type="NCBI Taxonomy" id="100787"/>
    <lineage>
        <taxon>Eukaryota</taxon>
        <taxon>Fungi</taxon>
        <taxon>Dikarya</taxon>
        <taxon>Ascomycota</taxon>
        <taxon>Pezizomycotina</taxon>
        <taxon>Sordariomycetes</taxon>
        <taxon>Hypocreomycetidae</taxon>
        <taxon>Glomerellales</taxon>
        <taxon>Plectosphaerellaceae</taxon>
        <taxon>Verticillium</taxon>
    </lineage>
</organism>
<reference evidence="2" key="1">
    <citation type="submission" date="2015-05" db="EMBL/GenBank/DDBJ databases">
        <authorList>
            <person name="Fogelqvist Johan"/>
        </authorList>
    </citation>
    <scope>NUCLEOTIDE SEQUENCE [LARGE SCALE GENOMIC DNA]</scope>
</reference>
<proteinExistence type="predicted"/>
<dbReference type="AlphaFoldDB" id="A0A0G4NRH3"/>
<gene>
    <name evidence="1" type="ORF">BN1723_008395</name>
</gene>
<dbReference type="EMBL" id="CVQI01038272">
    <property type="protein sequence ID" value="CRK49103.1"/>
    <property type="molecule type" value="Genomic_DNA"/>
</dbReference>
<protein>
    <submittedName>
        <fullName evidence="1">Uncharacterized protein</fullName>
    </submittedName>
</protein>
<dbReference type="Proteomes" id="UP000045706">
    <property type="component" value="Unassembled WGS sequence"/>
</dbReference>